<dbReference type="EMBL" id="CAJQZP010001707">
    <property type="protein sequence ID" value="CAG5059945.1"/>
    <property type="molecule type" value="Genomic_DNA"/>
</dbReference>
<proteinExistence type="predicted"/>
<dbReference type="Proteomes" id="UP000691718">
    <property type="component" value="Unassembled WGS sequence"/>
</dbReference>
<reference evidence="2" key="1">
    <citation type="submission" date="2021-04" db="EMBL/GenBank/DDBJ databases">
        <authorList>
            <person name="Tunstrom K."/>
        </authorList>
    </citation>
    <scope>NUCLEOTIDE SEQUENCE</scope>
</reference>
<protein>
    <submittedName>
        <fullName evidence="2">(apollo) hypothetical protein</fullName>
    </submittedName>
</protein>
<dbReference type="OrthoDB" id="7371233at2759"/>
<dbReference type="Pfam" id="PF10545">
    <property type="entry name" value="MADF_DNA_bdg"/>
    <property type="match status" value="1"/>
</dbReference>
<keyword evidence="3" id="KW-1185">Reference proteome</keyword>
<dbReference type="InterPro" id="IPR006578">
    <property type="entry name" value="MADF-dom"/>
</dbReference>
<evidence type="ECO:0000259" key="1">
    <source>
        <dbReference type="Pfam" id="PF10545"/>
    </source>
</evidence>
<evidence type="ECO:0000313" key="2">
    <source>
        <dbReference type="EMBL" id="CAG5059945.1"/>
    </source>
</evidence>
<name>A0A8S3YHG0_PARAO</name>
<organism evidence="2 3">
    <name type="scientific">Parnassius apollo</name>
    <name type="common">Apollo butterfly</name>
    <name type="synonym">Papilio apollo</name>
    <dbReference type="NCBI Taxonomy" id="110799"/>
    <lineage>
        <taxon>Eukaryota</taxon>
        <taxon>Metazoa</taxon>
        <taxon>Ecdysozoa</taxon>
        <taxon>Arthropoda</taxon>
        <taxon>Hexapoda</taxon>
        <taxon>Insecta</taxon>
        <taxon>Pterygota</taxon>
        <taxon>Neoptera</taxon>
        <taxon>Endopterygota</taxon>
        <taxon>Lepidoptera</taxon>
        <taxon>Glossata</taxon>
        <taxon>Ditrysia</taxon>
        <taxon>Papilionoidea</taxon>
        <taxon>Papilionidae</taxon>
        <taxon>Parnassiinae</taxon>
        <taxon>Parnassini</taxon>
        <taxon>Parnassius</taxon>
        <taxon>Parnassius</taxon>
    </lineage>
</organism>
<comment type="caution">
    <text evidence="2">The sequence shown here is derived from an EMBL/GenBank/DDBJ whole genome shotgun (WGS) entry which is preliminary data.</text>
</comment>
<dbReference type="AlphaFoldDB" id="A0A8S3YHG0"/>
<evidence type="ECO:0000313" key="3">
    <source>
        <dbReference type="Proteomes" id="UP000691718"/>
    </source>
</evidence>
<accession>A0A8S3YHG0</accession>
<feature type="domain" description="MADF" evidence="1">
    <location>
        <begin position="16"/>
        <end position="50"/>
    </location>
</feature>
<gene>
    <name evidence="2" type="ORF">PAPOLLO_LOCUS28283</name>
</gene>
<sequence>MVRTKDGDGIKSSMIVSEVEKRPCLFDTNHTNYGDRAEKARCWDEVCESVVPGWCALGPTEKLAAGMFTLSRLFADVDSPQRALAATLRSITGRVAIVAYDLRALCSDIYILMLSKYD</sequence>